<dbReference type="GO" id="GO:0016651">
    <property type="term" value="F:oxidoreductase activity, acting on NAD(P)H"/>
    <property type="evidence" value="ECO:0007669"/>
    <property type="project" value="TreeGrafter"/>
</dbReference>
<dbReference type="SUPFAM" id="SSF51735">
    <property type="entry name" value="NAD(P)-binding Rossmann-fold domains"/>
    <property type="match status" value="1"/>
</dbReference>
<dbReference type="PANTHER" id="PTHR48106">
    <property type="entry name" value="QUINONE OXIDOREDUCTASE PIG3-RELATED"/>
    <property type="match status" value="1"/>
</dbReference>
<dbReference type="AlphaFoldDB" id="A0A1L7CQG9"/>
<dbReference type="Proteomes" id="UP000185434">
    <property type="component" value="Chromosome"/>
</dbReference>
<dbReference type="InterPro" id="IPR020843">
    <property type="entry name" value="ER"/>
</dbReference>
<dbReference type="Gene3D" id="3.40.50.720">
    <property type="entry name" value="NAD(P)-binding Rossmann-like Domain"/>
    <property type="match status" value="1"/>
</dbReference>
<evidence type="ECO:0000259" key="3">
    <source>
        <dbReference type="SMART" id="SM00829"/>
    </source>
</evidence>
<dbReference type="Pfam" id="PF08240">
    <property type="entry name" value="ADH_N"/>
    <property type="match status" value="1"/>
</dbReference>
<dbReference type="RefSeq" id="WP_075663050.1">
    <property type="nucleotide sequence ID" value="NZ_CP009247.1"/>
</dbReference>
<protein>
    <submittedName>
        <fullName evidence="4">NAD(P)H-quinone oxidoreductase</fullName>
    </submittedName>
</protein>
<evidence type="ECO:0000256" key="2">
    <source>
        <dbReference type="ARBA" id="ARBA00023002"/>
    </source>
</evidence>
<dbReference type="InterPro" id="IPR011032">
    <property type="entry name" value="GroES-like_sf"/>
</dbReference>
<dbReference type="PANTHER" id="PTHR48106:SF8">
    <property type="entry name" value="OS02G0805600 PROTEIN"/>
    <property type="match status" value="1"/>
</dbReference>
<gene>
    <name evidence="4" type="ORF">CFRA_00850</name>
</gene>
<dbReference type="EMBL" id="CP009247">
    <property type="protein sequence ID" value="APT88082.1"/>
    <property type="molecule type" value="Genomic_DNA"/>
</dbReference>
<keyword evidence="1" id="KW-0521">NADP</keyword>
<evidence type="ECO:0000256" key="1">
    <source>
        <dbReference type="ARBA" id="ARBA00022857"/>
    </source>
</evidence>
<dbReference type="InterPro" id="IPR013154">
    <property type="entry name" value="ADH-like_N"/>
</dbReference>
<dbReference type="SMART" id="SM00829">
    <property type="entry name" value="PKS_ER"/>
    <property type="match status" value="1"/>
</dbReference>
<dbReference type="CDD" id="cd05276">
    <property type="entry name" value="p53_inducible_oxidoreductase"/>
    <property type="match status" value="1"/>
</dbReference>
<dbReference type="GO" id="GO:0070402">
    <property type="term" value="F:NADPH binding"/>
    <property type="evidence" value="ECO:0007669"/>
    <property type="project" value="TreeGrafter"/>
</dbReference>
<evidence type="ECO:0000313" key="4">
    <source>
        <dbReference type="EMBL" id="APT88082.1"/>
    </source>
</evidence>
<name>A0A1L7CQG9_9CORY</name>
<keyword evidence="2" id="KW-0560">Oxidoreductase</keyword>
<proteinExistence type="predicted"/>
<dbReference type="InterPro" id="IPR013149">
    <property type="entry name" value="ADH-like_C"/>
</dbReference>
<dbReference type="OrthoDB" id="9780520at2"/>
<dbReference type="InterPro" id="IPR036291">
    <property type="entry name" value="NAD(P)-bd_dom_sf"/>
</dbReference>
<dbReference type="KEGG" id="cfk:CFRA_00850"/>
<accession>A0A1L7CQG9</accession>
<evidence type="ECO:0000313" key="5">
    <source>
        <dbReference type="Proteomes" id="UP000185434"/>
    </source>
</evidence>
<reference evidence="4 5" key="1">
    <citation type="submission" date="2014-08" db="EMBL/GenBank/DDBJ databases">
        <title>Complete genome sequence of Corynebacterium frankenforstense ST18(T) (=DSM 45800(T)), isolated from raw cow milk.</title>
        <authorList>
            <person name="Ruckert C."/>
            <person name="Albersmeier A."/>
            <person name="Winkler A."/>
            <person name="Lipski A."/>
            <person name="Kalinowski J."/>
        </authorList>
    </citation>
    <scope>NUCLEOTIDE SEQUENCE [LARGE SCALE GENOMIC DNA]</scope>
    <source>
        <strain evidence="4 5">ST18</strain>
    </source>
</reference>
<keyword evidence="5" id="KW-1185">Reference proteome</keyword>
<dbReference type="SUPFAM" id="SSF50129">
    <property type="entry name" value="GroES-like"/>
    <property type="match status" value="1"/>
</dbReference>
<dbReference type="InterPro" id="IPR014189">
    <property type="entry name" value="Quinone_OxRdtase_PIG3"/>
</dbReference>
<organism evidence="4 5">
    <name type="scientific">Corynebacterium frankenforstense DSM 45800</name>
    <dbReference type="NCBI Taxonomy" id="1437875"/>
    <lineage>
        <taxon>Bacteria</taxon>
        <taxon>Bacillati</taxon>
        <taxon>Actinomycetota</taxon>
        <taxon>Actinomycetes</taxon>
        <taxon>Mycobacteriales</taxon>
        <taxon>Corynebacteriaceae</taxon>
        <taxon>Corynebacterium</taxon>
    </lineage>
</organism>
<dbReference type="Pfam" id="PF00107">
    <property type="entry name" value="ADH_zinc_N"/>
    <property type="match status" value="1"/>
</dbReference>
<feature type="domain" description="Enoyl reductase (ER)" evidence="3">
    <location>
        <begin position="10"/>
        <end position="321"/>
    </location>
</feature>
<dbReference type="NCBIfam" id="TIGR02824">
    <property type="entry name" value="quinone_pig3"/>
    <property type="match status" value="1"/>
</dbReference>
<sequence length="325" mass="33479">MKAITQKDLNDPTSLVLEDVADPVPGEGEILVKVHTAGVNRGDLLQARGHYPPPPGASEIIGMECSGTVVANDTGEGPAVGSEVGCLLAGGGYAELVAVPVGQTAPLPEGLSLAETGSIIEVACTAWSNLGMAAGLRPGTAEGKKVLVHGGSGGVGSFAVQMLHALGCEVAVTAGSAEKLEYCRELGASKLINYREQDFAEELKGWADVILDIMGAKYLKGNIRALAPDGQLVIIGMQGGTKAEINLAPLLPKRLSIHGTTLRARPVEGKAEIVADAVENVWPLIADGSITHRVHETFPLAEAAQAHAALDSGEVTGKLALRVTD</sequence>
<dbReference type="Gene3D" id="3.90.180.10">
    <property type="entry name" value="Medium-chain alcohol dehydrogenases, catalytic domain"/>
    <property type="match status" value="1"/>
</dbReference>